<reference evidence="1" key="2">
    <citation type="journal article" date="2020" name="Nat. Commun.">
        <title>Large-scale genome sequencing of mycorrhizal fungi provides insights into the early evolution of symbiotic traits.</title>
        <authorList>
            <person name="Miyauchi S."/>
            <person name="Kiss E."/>
            <person name="Kuo A."/>
            <person name="Drula E."/>
            <person name="Kohler A."/>
            <person name="Sanchez-Garcia M."/>
            <person name="Morin E."/>
            <person name="Andreopoulos B."/>
            <person name="Barry K.W."/>
            <person name="Bonito G."/>
            <person name="Buee M."/>
            <person name="Carver A."/>
            <person name="Chen C."/>
            <person name="Cichocki N."/>
            <person name="Clum A."/>
            <person name="Culley D."/>
            <person name="Crous P.W."/>
            <person name="Fauchery L."/>
            <person name="Girlanda M."/>
            <person name="Hayes R.D."/>
            <person name="Keri Z."/>
            <person name="LaButti K."/>
            <person name="Lipzen A."/>
            <person name="Lombard V."/>
            <person name="Magnuson J."/>
            <person name="Maillard F."/>
            <person name="Murat C."/>
            <person name="Nolan M."/>
            <person name="Ohm R.A."/>
            <person name="Pangilinan J."/>
            <person name="Pereira M.F."/>
            <person name="Perotto S."/>
            <person name="Peter M."/>
            <person name="Pfister S."/>
            <person name="Riley R."/>
            <person name="Sitrit Y."/>
            <person name="Stielow J.B."/>
            <person name="Szollosi G."/>
            <person name="Zifcakova L."/>
            <person name="Stursova M."/>
            <person name="Spatafora J.W."/>
            <person name="Tedersoo L."/>
            <person name="Vaario L.M."/>
            <person name="Yamada A."/>
            <person name="Yan M."/>
            <person name="Wang P."/>
            <person name="Xu J."/>
            <person name="Bruns T."/>
            <person name="Baldrian P."/>
            <person name="Vilgalys R."/>
            <person name="Dunand C."/>
            <person name="Henrissat B."/>
            <person name="Grigoriev I.V."/>
            <person name="Hibbett D."/>
            <person name="Nagy L.G."/>
            <person name="Martin F.M."/>
        </authorList>
    </citation>
    <scope>NUCLEOTIDE SEQUENCE</scope>
    <source>
        <strain evidence="1">P2</strain>
    </source>
</reference>
<comment type="caution">
    <text evidence="1">The sequence shown here is derived from an EMBL/GenBank/DDBJ whole genome shotgun (WGS) entry which is preliminary data.</text>
</comment>
<accession>A0ACB6Z3X9</accession>
<protein>
    <submittedName>
        <fullName evidence="1">Uncharacterized protein</fullName>
    </submittedName>
</protein>
<name>A0ACB6Z3X9_THEGA</name>
<reference evidence="1" key="1">
    <citation type="submission" date="2019-10" db="EMBL/GenBank/DDBJ databases">
        <authorList>
            <consortium name="DOE Joint Genome Institute"/>
            <person name="Kuo A."/>
            <person name="Miyauchi S."/>
            <person name="Kiss E."/>
            <person name="Drula E."/>
            <person name="Kohler A."/>
            <person name="Sanchez-Garcia M."/>
            <person name="Andreopoulos B."/>
            <person name="Barry K.W."/>
            <person name="Bonito G."/>
            <person name="Buee M."/>
            <person name="Carver A."/>
            <person name="Chen C."/>
            <person name="Cichocki N."/>
            <person name="Clum A."/>
            <person name="Culley D."/>
            <person name="Crous P.W."/>
            <person name="Fauchery L."/>
            <person name="Girlanda M."/>
            <person name="Hayes R."/>
            <person name="Keri Z."/>
            <person name="Labutti K."/>
            <person name="Lipzen A."/>
            <person name="Lombard V."/>
            <person name="Magnuson J."/>
            <person name="Maillard F."/>
            <person name="Morin E."/>
            <person name="Murat C."/>
            <person name="Nolan M."/>
            <person name="Ohm R."/>
            <person name="Pangilinan J."/>
            <person name="Pereira M."/>
            <person name="Perotto S."/>
            <person name="Peter M."/>
            <person name="Riley R."/>
            <person name="Sitrit Y."/>
            <person name="Stielow B."/>
            <person name="Szollosi G."/>
            <person name="Zifcakova L."/>
            <person name="Stursova M."/>
            <person name="Spatafora J.W."/>
            <person name="Tedersoo L."/>
            <person name="Vaario L.-M."/>
            <person name="Yamada A."/>
            <person name="Yan M."/>
            <person name="Wang P."/>
            <person name="Xu J."/>
            <person name="Bruns T."/>
            <person name="Baldrian P."/>
            <person name="Vilgalys R."/>
            <person name="Henrissat B."/>
            <person name="Grigoriev I.V."/>
            <person name="Hibbett D."/>
            <person name="Nagy L.G."/>
            <person name="Martin F.M."/>
        </authorList>
    </citation>
    <scope>NUCLEOTIDE SEQUENCE</scope>
    <source>
        <strain evidence="1">P2</strain>
    </source>
</reference>
<keyword evidence="2" id="KW-1185">Reference proteome</keyword>
<dbReference type="EMBL" id="MU118137">
    <property type="protein sequence ID" value="KAF9644465.1"/>
    <property type="molecule type" value="Genomic_DNA"/>
</dbReference>
<organism evidence="1 2">
    <name type="scientific">Thelephora ganbajun</name>
    <name type="common">Ganba fungus</name>
    <dbReference type="NCBI Taxonomy" id="370292"/>
    <lineage>
        <taxon>Eukaryota</taxon>
        <taxon>Fungi</taxon>
        <taxon>Dikarya</taxon>
        <taxon>Basidiomycota</taxon>
        <taxon>Agaricomycotina</taxon>
        <taxon>Agaricomycetes</taxon>
        <taxon>Thelephorales</taxon>
        <taxon>Thelephoraceae</taxon>
        <taxon>Thelephora</taxon>
    </lineage>
</organism>
<sequence length="232" mass="26824">MSQPMPFWNTLLACVEGLPSSWSKLTRFTIGLCRVWGYKPKAKAKRAFANGPRSTRVRFLVCFVSRPRLSALKGSSSVLPNSPRGYRRFALEGKAEVCIKGGTASYTRLRTRVALRVDDTLPEKLPSPPFQYSHRSFKPVIKSGSEHIDLRCWVAFEAKFSDGVENDFNERRRKDGPLAKEFRYIQPPHSKLLVVSDRDEVFESRVDCREAYRARFENVYRVLFVKIRRRPF</sequence>
<evidence type="ECO:0000313" key="1">
    <source>
        <dbReference type="EMBL" id="KAF9644465.1"/>
    </source>
</evidence>
<dbReference type="Proteomes" id="UP000886501">
    <property type="component" value="Unassembled WGS sequence"/>
</dbReference>
<gene>
    <name evidence="1" type="ORF">BDM02DRAFT_3131733</name>
</gene>
<proteinExistence type="predicted"/>
<evidence type="ECO:0000313" key="2">
    <source>
        <dbReference type="Proteomes" id="UP000886501"/>
    </source>
</evidence>